<dbReference type="AlphaFoldDB" id="A0ABD6P346"/>
<comment type="similarity">
    <text evidence="1">Belongs to the mycobacterial PPE family.</text>
</comment>
<dbReference type="InterPro" id="IPR022171">
    <property type="entry name" value="PPE_C"/>
</dbReference>
<sequence length="446" mass="44632">MDYLALPPEINSGRMYAGPGSGSMLTAAAAWRGLAGELQATASSYQSVISGLIATWLGPSSATMVAAAAPYVTWLSATAAQADQAAAQATMAAAAYQTAFAETVPPPVIAANRAQLMALIATNLFGQNTPAIMATEAQYMDMWAQDAAAMYGYAGASATATQLTPFSAPPQTTQPGGAAGQSAAVSQLMSATPQALRTLGLPAAAAPATDPPSPISSLTTFLSNLNSSPLARIAANVEFVTKGLRPFNDTALSIALGLVVAARTINDTAVGLEGPLFAQLASGSVGPATVAPAVSAGFGNAGTVGALSVPPSWAAATPTIRLAATALQGTSATVTVAAADGAGSLYGQMALAGLAGGVLGATVPRAGARTAARAGGDAPPDKNSKAPDKLKRVLAELSQQPESVQHWHTDKAHLEGLLDQLSKKPGVHAVHLSNKPKPPPSKVPWG</sequence>
<evidence type="ECO:0000256" key="2">
    <source>
        <dbReference type="SAM" id="MobiDB-lite"/>
    </source>
</evidence>
<proteinExistence type="inferred from homology"/>
<dbReference type="InterPro" id="IPR038332">
    <property type="entry name" value="PPE_sf"/>
</dbReference>
<dbReference type="InterPro" id="IPR000030">
    <property type="entry name" value="PPE_dom"/>
</dbReference>
<organism evidence="5 6">
    <name type="scientific">Mycobacterium alsense</name>
    <dbReference type="NCBI Taxonomy" id="324058"/>
    <lineage>
        <taxon>Bacteria</taxon>
        <taxon>Bacillati</taxon>
        <taxon>Actinomycetota</taxon>
        <taxon>Actinomycetes</taxon>
        <taxon>Mycobacteriales</taxon>
        <taxon>Mycobacteriaceae</taxon>
        <taxon>Mycobacterium</taxon>
    </lineage>
</organism>
<dbReference type="PANTHER" id="PTHR46766:SF1">
    <property type="entry name" value="GLUTAMINE-RICH PROTEIN 2"/>
    <property type="match status" value="1"/>
</dbReference>
<dbReference type="Gene3D" id="1.20.1260.20">
    <property type="entry name" value="PPE superfamily"/>
    <property type="match status" value="1"/>
</dbReference>
<comment type="caution">
    <text evidence="5">The sequence shown here is derived from an EMBL/GenBank/DDBJ whole genome shotgun (WGS) entry which is preliminary data.</text>
</comment>
<accession>A0ABD6P346</accession>
<gene>
    <name evidence="5" type="ORF">A5672_12790</name>
</gene>
<reference evidence="5 6" key="1">
    <citation type="submission" date="2016-06" db="EMBL/GenBank/DDBJ databases">
        <authorList>
            <person name="Sutton G."/>
            <person name="Brinkac L."/>
            <person name="Sanka R."/>
            <person name="Adams M."/>
            <person name="Lau E."/>
            <person name="Sam S."/>
            <person name="Sreng N."/>
            <person name="Him V."/>
            <person name="Kerleguer A."/>
            <person name="Cheng S."/>
        </authorList>
    </citation>
    <scope>NUCLEOTIDE SEQUENCE [LARGE SCALE GENOMIC DNA]</scope>
    <source>
        <strain evidence="5 6">E2978</strain>
    </source>
</reference>
<dbReference type="Proteomes" id="UP000092086">
    <property type="component" value="Unassembled WGS sequence"/>
</dbReference>
<evidence type="ECO:0000259" key="3">
    <source>
        <dbReference type="Pfam" id="PF00823"/>
    </source>
</evidence>
<protein>
    <recommendedName>
        <fullName evidence="7">PPE family protein</fullName>
    </recommendedName>
</protein>
<evidence type="ECO:0000256" key="1">
    <source>
        <dbReference type="ARBA" id="ARBA00010652"/>
    </source>
</evidence>
<feature type="domain" description="PPE family C-terminal" evidence="4">
    <location>
        <begin position="295"/>
        <end position="370"/>
    </location>
</feature>
<evidence type="ECO:0008006" key="7">
    <source>
        <dbReference type="Google" id="ProtNLM"/>
    </source>
</evidence>
<dbReference type="RefSeq" id="WP_067319485.1">
    <property type="nucleotide sequence ID" value="NZ_LZIT01000095.1"/>
</dbReference>
<dbReference type="Pfam" id="PF00823">
    <property type="entry name" value="PPE"/>
    <property type="match status" value="1"/>
</dbReference>
<feature type="region of interest" description="Disordered" evidence="2">
    <location>
        <begin position="425"/>
        <end position="446"/>
    </location>
</feature>
<dbReference type="FunFam" id="1.20.1260.20:FF:000001">
    <property type="entry name" value="PPE family protein PPE41"/>
    <property type="match status" value="1"/>
</dbReference>
<dbReference type="Pfam" id="PF12484">
    <property type="entry name" value="PPE-SVP"/>
    <property type="match status" value="1"/>
</dbReference>
<name>A0ABD6P346_9MYCO</name>
<evidence type="ECO:0000313" key="6">
    <source>
        <dbReference type="Proteomes" id="UP000092086"/>
    </source>
</evidence>
<dbReference type="EMBL" id="LZIT01000095">
    <property type="protein sequence ID" value="OBG41135.1"/>
    <property type="molecule type" value="Genomic_DNA"/>
</dbReference>
<dbReference type="PANTHER" id="PTHR46766">
    <property type="entry name" value="GLUTAMINE-RICH PROTEIN 2"/>
    <property type="match status" value="1"/>
</dbReference>
<feature type="domain" description="PPE" evidence="3">
    <location>
        <begin position="2"/>
        <end position="164"/>
    </location>
</feature>
<evidence type="ECO:0000259" key="4">
    <source>
        <dbReference type="Pfam" id="PF12484"/>
    </source>
</evidence>
<feature type="compositionally biased region" description="Pro residues" evidence="2">
    <location>
        <begin position="436"/>
        <end position="446"/>
    </location>
</feature>
<dbReference type="SUPFAM" id="SSF140459">
    <property type="entry name" value="PE/PPE dimer-like"/>
    <property type="match status" value="1"/>
</dbReference>
<evidence type="ECO:0000313" key="5">
    <source>
        <dbReference type="EMBL" id="OBG41135.1"/>
    </source>
</evidence>